<dbReference type="SUPFAM" id="SSF46565">
    <property type="entry name" value="Chaperone J-domain"/>
    <property type="match status" value="1"/>
</dbReference>
<dbReference type="InterPro" id="IPR011990">
    <property type="entry name" value="TPR-like_helical_dom_sf"/>
</dbReference>
<dbReference type="OMA" id="WHECLED"/>
<feature type="compositionally biased region" description="Gly residues" evidence="1">
    <location>
        <begin position="942"/>
        <end position="953"/>
    </location>
</feature>
<dbReference type="PANTHER" id="PTHR44200:SF1">
    <property type="entry name" value="DNAJ HOMOLOG SUBFAMILY C MEMBER 7"/>
    <property type="match status" value="1"/>
</dbReference>
<dbReference type="InterPro" id="IPR019734">
    <property type="entry name" value="TPR_rpt"/>
</dbReference>
<dbReference type="Gene3D" id="1.25.40.10">
    <property type="entry name" value="Tetratricopeptide repeat domain"/>
    <property type="match status" value="1"/>
</dbReference>
<feature type="region of interest" description="Disordered" evidence="1">
    <location>
        <begin position="279"/>
        <end position="320"/>
    </location>
</feature>
<dbReference type="Gene3D" id="1.10.287.110">
    <property type="entry name" value="DnaJ domain"/>
    <property type="match status" value="1"/>
</dbReference>
<dbReference type="PROSITE" id="PS00636">
    <property type="entry name" value="DNAJ_1"/>
    <property type="match status" value="1"/>
</dbReference>
<dbReference type="InterPro" id="IPR018253">
    <property type="entry name" value="DnaJ_domain_CS"/>
</dbReference>
<dbReference type="PANTHER" id="PTHR44200">
    <property type="entry name" value="DNAJ HOMOLOG SUBFAMILY C MEMBER 7"/>
    <property type="match status" value="1"/>
</dbReference>
<dbReference type="SMART" id="SM00028">
    <property type="entry name" value="TPR"/>
    <property type="match status" value="3"/>
</dbReference>
<gene>
    <name evidence="3" type="ORF">KFE25_008764</name>
</gene>
<feature type="domain" description="J" evidence="2">
    <location>
        <begin position="985"/>
        <end position="1048"/>
    </location>
</feature>
<feature type="region of interest" description="Disordered" evidence="1">
    <location>
        <begin position="1043"/>
        <end position="1069"/>
    </location>
</feature>
<reference evidence="3" key="1">
    <citation type="submission" date="2021-05" db="EMBL/GenBank/DDBJ databases">
        <title>The genome of the haptophyte Pavlova lutheri (Diacronema luteri, Pavlovales) - a model for lipid biosynthesis in eukaryotic algae.</title>
        <authorList>
            <person name="Hulatt C.J."/>
            <person name="Posewitz M.C."/>
        </authorList>
    </citation>
    <scope>NUCLEOTIDE SEQUENCE</scope>
    <source>
        <strain evidence="3">NIVA-4/92</strain>
    </source>
</reference>
<dbReference type="SUPFAM" id="SSF48452">
    <property type="entry name" value="TPR-like"/>
    <property type="match status" value="1"/>
</dbReference>
<keyword evidence="4" id="KW-1185">Reference proteome</keyword>
<feature type="region of interest" description="Disordered" evidence="1">
    <location>
        <begin position="1"/>
        <end position="20"/>
    </location>
</feature>
<evidence type="ECO:0000259" key="2">
    <source>
        <dbReference type="PROSITE" id="PS50076"/>
    </source>
</evidence>
<dbReference type="Proteomes" id="UP000751190">
    <property type="component" value="Unassembled WGS sequence"/>
</dbReference>
<proteinExistence type="predicted"/>
<dbReference type="SMART" id="SM00271">
    <property type="entry name" value="DnaJ"/>
    <property type="match status" value="1"/>
</dbReference>
<protein>
    <recommendedName>
        <fullName evidence="2">J domain-containing protein</fullName>
    </recommendedName>
</protein>
<comment type="caution">
    <text evidence="3">The sequence shown here is derived from an EMBL/GenBank/DDBJ whole genome shotgun (WGS) entry which is preliminary data.</text>
</comment>
<evidence type="ECO:0000313" key="4">
    <source>
        <dbReference type="Proteomes" id="UP000751190"/>
    </source>
</evidence>
<dbReference type="AlphaFoldDB" id="A0A8J5XLQ9"/>
<feature type="region of interest" description="Disordered" evidence="1">
    <location>
        <begin position="941"/>
        <end position="978"/>
    </location>
</feature>
<name>A0A8J5XLQ9_DIALT</name>
<dbReference type="InterPro" id="IPR036869">
    <property type="entry name" value="J_dom_sf"/>
</dbReference>
<feature type="compositionally biased region" description="Acidic residues" evidence="1">
    <location>
        <begin position="297"/>
        <end position="319"/>
    </location>
</feature>
<organism evidence="3 4">
    <name type="scientific">Diacronema lutheri</name>
    <name type="common">Unicellular marine alga</name>
    <name type="synonym">Monochrysis lutheri</name>
    <dbReference type="NCBI Taxonomy" id="2081491"/>
    <lineage>
        <taxon>Eukaryota</taxon>
        <taxon>Haptista</taxon>
        <taxon>Haptophyta</taxon>
        <taxon>Pavlovophyceae</taxon>
        <taxon>Pavlovales</taxon>
        <taxon>Pavlovaceae</taxon>
        <taxon>Diacronema</taxon>
    </lineage>
</organism>
<dbReference type="InterPro" id="IPR052758">
    <property type="entry name" value="SRC_co-chaperone"/>
</dbReference>
<dbReference type="InterPro" id="IPR001623">
    <property type="entry name" value="DnaJ_domain"/>
</dbReference>
<dbReference type="Pfam" id="PF00226">
    <property type="entry name" value="DnaJ"/>
    <property type="match status" value="1"/>
</dbReference>
<evidence type="ECO:0000313" key="3">
    <source>
        <dbReference type="EMBL" id="KAG8470343.1"/>
    </source>
</evidence>
<dbReference type="CDD" id="cd06257">
    <property type="entry name" value="DnaJ"/>
    <property type="match status" value="1"/>
</dbReference>
<sequence length="1115" mass="119674">MLSQTNMLVPEGEGRRQRSRGTCYVDTPPFGFFVAGSSAKAMNGVYVRRRGAPAAAERAGEDILLYYAHTSGLWTMVLAEVRAAGDDDESDGYRWRPEPVRSWLLIDERKVDRFAHVGDTIVPGAGVRWKHVHTQSGTAGAGLSARYQGPRGAEHALARAHPDDDEQLPWQVIAILDQGILQDLIAGARYHQHRIDEALAGRGDAVVAPALTSLEGIFEPHRWMYVVEAAEVAVREAPAETARTVGTRVRGEYVRGLEVRQTASGGQWLRLEDPASPVALDELGEGGASSYDHGDDARDDDDDEEEEGEEEEEEEENDDSYLGVLGLTRQFLGRRARKPERGHYNSQLRWRKREWWLKLADGADRPVRKVEAADCAHMSGERIEGEEALALRIAQDDEKATEPREADPPKGRLDSSLAGEFLDAPFVPQLEAAADVLADVSASSGEAAAEAGASGAAVQRDEATALGGAEEAAIIAATALQSCAFPIGAAVVIVELSARGSAQFNGTEGTVLTPASADGRQGVRLGPPFSGKKVSPRIANLVLAPARARAEPSPAGEREELGRYARLLGLTLHELGLALAREPDGEAGERPVFGDGFRAGDVTPHEALERALRSAQRDALDDGAAANAAERAHVALLAALGGDGARGAPSASCGGGGLAPDVLCLHGALGARAAAAARAAASTRSVREVSAGLESFELVLRDEQDRLDELRLAEGSDCVRLRLALVFLHLRAGRDGAAMSAALDLADAHPHARAAALARARCLLRVGQRAEAEACLRLATTPADAPLTDGEAIETDAQWARELALTMLRAMRAAERRQEQAAELYERGHFAKAALAYGEALACIEAGVRDDRHCRAALHANAAACLRRAGEPDEAVLACDRALALLPRFCRALFRRGVCLLEAARPAEAVGAFEALYRVERSWPRLQDWLLRAHAAQRRVDGGGAAAPGGGRAPRGAPTSAAGRAAPAPPAAGAEDAGRLAREHDHYVVLGITVDATEKQIKAAYRMRSLKFHPDRAGQSSTAAFQRIARAFAVLSDSDARAAYDQGADVKTSRGDDESAEEDEEHKQSLREEILRKYYPEQFDFWPFGDPFIHKRKLEAQRARRGGARAWYDED</sequence>
<dbReference type="OrthoDB" id="436519at2759"/>
<accession>A0A8J5XLQ9</accession>
<evidence type="ECO:0000256" key="1">
    <source>
        <dbReference type="SAM" id="MobiDB-lite"/>
    </source>
</evidence>
<feature type="compositionally biased region" description="Low complexity" evidence="1">
    <location>
        <begin position="954"/>
        <end position="975"/>
    </location>
</feature>
<dbReference type="EMBL" id="JAGTXO010000001">
    <property type="protein sequence ID" value="KAG8470343.1"/>
    <property type="molecule type" value="Genomic_DNA"/>
</dbReference>
<dbReference type="PROSITE" id="PS50076">
    <property type="entry name" value="DNAJ_2"/>
    <property type="match status" value="1"/>
</dbReference>
<dbReference type="PRINTS" id="PR00625">
    <property type="entry name" value="JDOMAIN"/>
</dbReference>